<evidence type="ECO:0000256" key="1">
    <source>
        <dbReference type="ARBA" id="ARBA00023180"/>
    </source>
</evidence>
<protein>
    <submittedName>
        <fullName evidence="5">Vitellogenin-A2-like</fullName>
    </submittedName>
</protein>
<feature type="region of interest" description="Disordered" evidence="2">
    <location>
        <begin position="1"/>
        <end position="43"/>
    </location>
</feature>
<dbReference type="Gene3D" id="2.20.90.10">
    <property type="entry name" value="Vitellinogen, beta-sheet shell domain"/>
    <property type="match status" value="1"/>
</dbReference>
<evidence type="ECO:0000259" key="3">
    <source>
        <dbReference type="SMART" id="SM01170"/>
    </source>
</evidence>
<dbReference type="Pfam" id="PF09175">
    <property type="entry name" value="Vit_b-sht_shell"/>
    <property type="match status" value="1"/>
</dbReference>
<dbReference type="GO" id="GO:0005319">
    <property type="term" value="F:lipid transporter activity"/>
    <property type="evidence" value="ECO:0007669"/>
    <property type="project" value="InterPro"/>
</dbReference>
<evidence type="ECO:0000313" key="4">
    <source>
        <dbReference type="Proteomes" id="UP000504617"/>
    </source>
</evidence>
<proteinExistence type="predicted"/>
<dbReference type="InterPro" id="IPR037088">
    <property type="entry name" value="Vitellinogen_b-sht_shell_sf"/>
</dbReference>
<organism evidence="4 5">
    <name type="scientific">Thamnophis sirtalis</name>
    <dbReference type="NCBI Taxonomy" id="35019"/>
    <lineage>
        <taxon>Eukaryota</taxon>
        <taxon>Metazoa</taxon>
        <taxon>Chordata</taxon>
        <taxon>Craniata</taxon>
        <taxon>Vertebrata</taxon>
        <taxon>Euteleostomi</taxon>
        <taxon>Lepidosauria</taxon>
        <taxon>Squamata</taxon>
        <taxon>Bifurcata</taxon>
        <taxon>Unidentata</taxon>
        <taxon>Episquamata</taxon>
        <taxon>Toxicofera</taxon>
        <taxon>Serpentes</taxon>
        <taxon>Colubroidea</taxon>
        <taxon>Colubridae</taxon>
        <taxon>Natricinae</taxon>
        <taxon>Thamnophis</taxon>
    </lineage>
</organism>
<accession>A0A6I9XBE0</accession>
<dbReference type="GeneID" id="106538533"/>
<feature type="domain" description="Vitellinogen beta-sheet shell" evidence="3">
    <location>
        <begin position="49"/>
        <end position="211"/>
    </location>
</feature>
<dbReference type="Proteomes" id="UP000504617">
    <property type="component" value="Unplaced"/>
</dbReference>
<dbReference type="SMART" id="SM01170">
    <property type="entry name" value="DUF1944"/>
    <property type="match status" value="1"/>
</dbReference>
<sequence>MHAYSFRSVKKQKPGKQSDEPSESDSQQYYKRKGGVSGEQNIKDPAMKPYATVTFRYRYTDKREAGHDLVVFKGTSALKVTVKDITRPANPVVCFTFYEVNPHKTTLNLRAGQDCRDYNFLFEIETGLLAGKPALQATFKYPKVSKQLLSYINKCIALIPGIAARADFTHKLQKNAPQEISMIMALKRPDECTMIMKLPEDLLYNDNCRLPYSVPMVPKGQTSKIADIPKLLLASLNGVCKVNEKRILSFNNEIITKGLPDDCFINVLGDCTCRKRLIVLMKYETAHNNNILIEIHTQNL</sequence>
<dbReference type="AlphaFoldDB" id="A0A6I9XBE0"/>
<keyword evidence="1" id="KW-0325">Glycoprotein</keyword>
<evidence type="ECO:0000256" key="2">
    <source>
        <dbReference type="SAM" id="MobiDB-lite"/>
    </source>
</evidence>
<reference evidence="5" key="1">
    <citation type="submission" date="2025-08" db="UniProtKB">
        <authorList>
            <consortium name="RefSeq"/>
        </authorList>
    </citation>
    <scope>IDENTIFICATION</scope>
</reference>
<name>A0A6I9XBE0_9SAUR</name>
<dbReference type="InterPro" id="IPR015258">
    <property type="entry name" value="Vitellinogen_b-sht_shell"/>
</dbReference>
<dbReference type="RefSeq" id="XP_013908513.1">
    <property type="nucleotide sequence ID" value="XM_014053038.1"/>
</dbReference>
<dbReference type="OrthoDB" id="5956066at2759"/>
<dbReference type="SUPFAM" id="SSF56968">
    <property type="entry name" value="Lipovitellin-phosvitin complex, beta-sheet shell regions"/>
    <property type="match status" value="1"/>
</dbReference>
<gene>
    <name evidence="5" type="primary">LOC106538533</name>
</gene>
<dbReference type="InterPro" id="IPR015819">
    <property type="entry name" value="Lipid_transp_b-sht_shell"/>
</dbReference>
<evidence type="ECO:0000313" key="5">
    <source>
        <dbReference type="RefSeq" id="XP_013908513.1"/>
    </source>
</evidence>
<dbReference type="KEGG" id="tsr:106538533"/>
<keyword evidence="4" id="KW-1185">Reference proteome</keyword>